<evidence type="ECO:0000256" key="1">
    <source>
        <dbReference type="SAM" id="MobiDB-lite"/>
    </source>
</evidence>
<dbReference type="Proteomes" id="UP000054564">
    <property type="component" value="Unassembled WGS sequence"/>
</dbReference>
<evidence type="ECO:0000313" key="2">
    <source>
        <dbReference type="EMBL" id="KNE87319.1"/>
    </source>
</evidence>
<dbReference type="EMBL" id="AJIL01005867">
    <property type="protein sequence ID" value="KNE87319.1"/>
    <property type="molecule type" value="Genomic_DNA"/>
</dbReference>
<organism evidence="2 3">
    <name type="scientific">Puccinia striiformis f. sp. tritici PST-78</name>
    <dbReference type="NCBI Taxonomy" id="1165861"/>
    <lineage>
        <taxon>Eukaryota</taxon>
        <taxon>Fungi</taxon>
        <taxon>Dikarya</taxon>
        <taxon>Basidiomycota</taxon>
        <taxon>Pucciniomycotina</taxon>
        <taxon>Pucciniomycetes</taxon>
        <taxon>Pucciniales</taxon>
        <taxon>Pucciniaceae</taxon>
        <taxon>Puccinia</taxon>
    </lineage>
</organism>
<dbReference type="OrthoDB" id="2449121at2759"/>
<feature type="compositionally biased region" description="Basic and acidic residues" evidence="1">
    <location>
        <begin position="68"/>
        <end position="78"/>
    </location>
</feature>
<feature type="compositionally biased region" description="Polar residues" evidence="1">
    <location>
        <begin position="93"/>
        <end position="102"/>
    </location>
</feature>
<keyword evidence="3" id="KW-1185">Reference proteome</keyword>
<protein>
    <submittedName>
        <fullName evidence="2">Uncharacterized protein</fullName>
    </submittedName>
</protein>
<dbReference type="AlphaFoldDB" id="A0A0L0UKN9"/>
<name>A0A0L0UKN9_9BASI</name>
<reference evidence="3" key="1">
    <citation type="submission" date="2014-03" db="EMBL/GenBank/DDBJ databases">
        <title>The Genome Sequence of Puccinia striiformis f. sp. tritici PST-78.</title>
        <authorList>
            <consortium name="The Broad Institute Genome Sequencing Platform"/>
            <person name="Cuomo C."/>
            <person name="Hulbert S."/>
            <person name="Chen X."/>
            <person name="Walker B."/>
            <person name="Young S.K."/>
            <person name="Zeng Q."/>
            <person name="Gargeya S."/>
            <person name="Fitzgerald M."/>
            <person name="Haas B."/>
            <person name="Abouelleil A."/>
            <person name="Alvarado L."/>
            <person name="Arachchi H.M."/>
            <person name="Berlin A.M."/>
            <person name="Chapman S.B."/>
            <person name="Goldberg J."/>
            <person name="Griggs A."/>
            <person name="Gujja S."/>
            <person name="Hansen M."/>
            <person name="Howarth C."/>
            <person name="Imamovic A."/>
            <person name="Larimer J."/>
            <person name="McCowan C."/>
            <person name="Montmayeur A."/>
            <person name="Murphy C."/>
            <person name="Neiman D."/>
            <person name="Pearson M."/>
            <person name="Priest M."/>
            <person name="Roberts A."/>
            <person name="Saif S."/>
            <person name="Shea T."/>
            <person name="Sisk P."/>
            <person name="Sykes S."/>
            <person name="Wortman J."/>
            <person name="Nusbaum C."/>
            <person name="Birren B."/>
        </authorList>
    </citation>
    <scope>NUCLEOTIDE SEQUENCE [LARGE SCALE GENOMIC DNA]</scope>
    <source>
        <strain evidence="3">race PST-78</strain>
    </source>
</reference>
<accession>A0A0L0UKN9</accession>
<evidence type="ECO:0000313" key="3">
    <source>
        <dbReference type="Proteomes" id="UP000054564"/>
    </source>
</evidence>
<gene>
    <name evidence="2" type="ORF">PSTG_19299</name>
</gene>
<proteinExistence type="predicted"/>
<comment type="caution">
    <text evidence="2">The sequence shown here is derived from an EMBL/GenBank/DDBJ whole genome shotgun (WGS) entry which is preliminary data.</text>
</comment>
<sequence length="135" mass="14847">MSPQCMQRRDLGFPGSFQVPTSSGRKTLDTLKSGKIGYRKPTESSNPDSKKLIPAKVSRQTEAVWRQNRLEAVGREDNPVMTSWRKSAHQDSRSSNPPSTAVINDGEASIDQISPSPLLELLPINSGDASEIRLQ</sequence>
<feature type="compositionally biased region" description="Low complexity" evidence="1">
    <location>
        <begin position="114"/>
        <end position="123"/>
    </location>
</feature>
<feature type="non-terminal residue" evidence="2">
    <location>
        <position position="135"/>
    </location>
</feature>
<feature type="region of interest" description="Disordered" evidence="1">
    <location>
        <begin position="1"/>
        <end position="135"/>
    </location>
</feature>